<reference evidence="1 2" key="1">
    <citation type="submission" date="2024-09" db="EMBL/GenBank/DDBJ databases">
        <title>Rethinking Asexuality: The Enigmatic Case of Functional Sexual Genes in Lepraria (Stereocaulaceae).</title>
        <authorList>
            <person name="Doellman M."/>
            <person name="Sun Y."/>
            <person name="Barcenas-Pena A."/>
            <person name="Lumbsch H.T."/>
            <person name="Grewe F."/>
        </authorList>
    </citation>
    <scope>NUCLEOTIDE SEQUENCE [LARGE SCALE GENOMIC DNA]</scope>
    <source>
        <strain evidence="1 2">Grewe 0041</strain>
    </source>
</reference>
<accession>A0ABR4BDQ7</accession>
<evidence type="ECO:0000313" key="2">
    <source>
        <dbReference type="Proteomes" id="UP001590951"/>
    </source>
</evidence>
<gene>
    <name evidence="1" type="ORF">ABVK25_004114</name>
</gene>
<protein>
    <submittedName>
        <fullName evidence="1">Uncharacterized protein</fullName>
    </submittedName>
</protein>
<dbReference type="Proteomes" id="UP001590951">
    <property type="component" value="Unassembled WGS sequence"/>
</dbReference>
<keyword evidence="2" id="KW-1185">Reference proteome</keyword>
<evidence type="ECO:0000313" key="1">
    <source>
        <dbReference type="EMBL" id="KAL2055870.1"/>
    </source>
</evidence>
<organism evidence="1 2">
    <name type="scientific">Lepraria finkii</name>
    <dbReference type="NCBI Taxonomy" id="1340010"/>
    <lineage>
        <taxon>Eukaryota</taxon>
        <taxon>Fungi</taxon>
        <taxon>Dikarya</taxon>
        <taxon>Ascomycota</taxon>
        <taxon>Pezizomycotina</taxon>
        <taxon>Lecanoromycetes</taxon>
        <taxon>OSLEUM clade</taxon>
        <taxon>Lecanoromycetidae</taxon>
        <taxon>Lecanorales</taxon>
        <taxon>Lecanorineae</taxon>
        <taxon>Stereocaulaceae</taxon>
        <taxon>Lepraria</taxon>
    </lineage>
</organism>
<name>A0ABR4BDQ7_9LECA</name>
<dbReference type="EMBL" id="JBHFEH010000010">
    <property type="protein sequence ID" value="KAL2055870.1"/>
    <property type="molecule type" value="Genomic_DNA"/>
</dbReference>
<proteinExistence type="predicted"/>
<comment type="caution">
    <text evidence="1">The sequence shown here is derived from an EMBL/GenBank/DDBJ whole genome shotgun (WGS) entry which is preliminary data.</text>
</comment>
<sequence>MVSHEILEVGNYISRLANKANGPAIKTQQSTFIRTVDPSKLAAVDDAAAPILVLSSGTVLLPMTKLPTLSKTTDVPLTVMPGPPALIAVSVIPHSDGFAVKVCPATPNAVVVGTSCVVAEAFGA</sequence>